<accession>A0ACC3N4F8</accession>
<organism evidence="1 2">
    <name type="scientific">Vermiconidia calcicola</name>
    <dbReference type="NCBI Taxonomy" id="1690605"/>
    <lineage>
        <taxon>Eukaryota</taxon>
        <taxon>Fungi</taxon>
        <taxon>Dikarya</taxon>
        <taxon>Ascomycota</taxon>
        <taxon>Pezizomycotina</taxon>
        <taxon>Dothideomycetes</taxon>
        <taxon>Dothideomycetidae</taxon>
        <taxon>Mycosphaerellales</taxon>
        <taxon>Extremaceae</taxon>
        <taxon>Vermiconidia</taxon>
    </lineage>
</organism>
<keyword evidence="2" id="KW-1185">Reference proteome</keyword>
<sequence length="363" mass="39513">MAGPPDTRIIEGALEWIERLYQLPPRPGRSDAVDAIFDKFSPWHPAQPSPGCSSEAWKAFLFDELTAMHACAQDIYDGYRGALPDTRREVQDQAHVSDAEMWLQQDQLSSALEALSAQEQLARDVQQDDDDRLSPQGLRVSQPPDNASLFRQSAASSRHQGMITPVETLGSRSTDALRETAQSTAFASPDLPLAVVPNTPSAVASGQAVNAAAPLQSLPPHLPRPAIAAAAAGNPQQCVANTCSDHVAGVVNWSDESVACNGPACSRLHFCKPWWRKVKAGANDEEPGCAHGDNDNIVHIDPGTGKRVWHGRPNCRIEFPRQRSRALRKCSPALGMRPCPWGHEDGSGVRTNARVRVWSRPRQ</sequence>
<dbReference type="EMBL" id="JAUTXU010000089">
    <property type="protein sequence ID" value="KAK3709863.1"/>
    <property type="molecule type" value="Genomic_DNA"/>
</dbReference>
<evidence type="ECO:0000313" key="2">
    <source>
        <dbReference type="Proteomes" id="UP001281147"/>
    </source>
</evidence>
<gene>
    <name evidence="1" type="ORF">LTR37_010693</name>
</gene>
<evidence type="ECO:0000313" key="1">
    <source>
        <dbReference type="EMBL" id="KAK3709863.1"/>
    </source>
</evidence>
<dbReference type="Proteomes" id="UP001281147">
    <property type="component" value="Unassembled WGS sequence"/>
</dbReference>
<proteinExistence type="predicted"/>
<comment type="caution">
    <text evidence="1">The sequence shown here is derived from an EMBL/GenBank/DDBJ whole genome shotgun (WGS) entry which is preliminary data.</text>
</comment>
<reference evidence="1" key="1">
    <citation type="submission" date="2023-07" db="EMBL/GenBank/DDBJ databases">
        <title>Black Yeasts Isolated from many extreme environments.</title>
        <authorList>
            <person name="Coleine C."/>
            <person name="Stajich J.E."/>
            <person name="Selbmann L."/>
        </authorList>
    </citation>
    <scope>NUCLEOTIDE SEQUENCE</scope>
    <source>
        <strain evidence="1">CCFEE 5714</strain>
    </source>
</reference>
<name>A0ACC3N4F8_9PEZI</name>
<protein>
    <submittedName>
        <fullName evidence="1">Uncharacterized protein</fullName>
    </submittedName>
</protein>